<keyword evidence="2" id="KW-1185">Reference proteome</keyword>
<comment type="caution">
    <text evidence="1">The sequence shown here is derived from an EMBL/GenBank/DDBJ whole genome shotgun (WGS) entry which is preliminary data.</text>
</comment>
<evidence type="ECO:0000313" key="1">
    <source>
        <dbReference type="EMBL" id="TNN73672.1"/>
    </source>
</evidence>
<evidence type="ECO:0000313" key="2">
    <source>
        <dbReference type="Proteomes" id="UP000314294"/>
    </source>
</evidence>
<dbReference type="AlphaFoldDB" id="A0A4Z2I8G6"/>
<gene>
    <name evidence="1" type="ORF">EYF80_016052</name>
</gene>
<protein>
    <submittedName>
        <fullName evidence="1">Uncharacterized protein</fullName>
    </submittedName>
</protein>
<proteinExistence type="predicted"/>
<sequence>MEREDADNNGPRCCAPLIKSARRRSLHSGGLIMGFMQHLFEGGGSFAVKVKSKGYRGQTLRQHGCQVVKAVGAETLAKLLGAPEKDTGKKTDRALTRVAKEYLVHLKYPAWSARRLPCLGDTRGTYVVSEPQG</sequence>
<accession>A0A4Z2I8G6</accession>
<dbReference type="Proteomes" id="UP000314294">
    <property type="component" value="Unassembled WGS sequence"/>
</dbReference>
<dbReference type="EMBL" id="SRLO01000122">
    <property type="protein sequence ID" value="TNN73672.1"/>
    <property type="molecule type" value="Genomic_DNA"/>
</dbReference>
<name>A0A4Z2I8G6_9TELE</name>
<organism evidence="1 2">
    <name type="scientific">Liparis tanakae</name>
    <name type="common">Tanaka's snailfish</name>
    <dbReference type="NCBI Taxonomy" id="230148"/>
    <lineage>
        <taxon>Eukaryota</taxon>
        <taxon>Metazoa</taxon>
        <taxon>Chordata</taxon>
        <taxon>Craniata</taxon>
        <taxon>Vertebrata</taxon>
        <taxon>Euteleostomi</taxon>
        <taxon>Actinopterygii</taxon>
        <taxon>Neopterygii</taxon>
        <taxon>Teleostei</taxon>
        <taxon>Neoteleostei</taxon>
        <taxon>Acanthomorphata</taxon>
        <taxon>Eupercaria</taxon>
        <taxon>Perciformes</taxon>
        <taxon>Cottioidei</taxon>
        <taxon>Cottales</taxon>
        <taxon>Liparidae</taxon>
        <taxon>Liparis</taxon>
    </lineage>
</organism>
<reference evidence="1 2" key="1">
    <citation type="submission" date="2019-03" db="EMBL/GenBank/DDBJ databases">
        <title>First draft genome of Liparis tanakae, snailfish: a comprehensive survey of snailfish specific genes.</title>
        <authorList>
            <person name="Kim W."/>
            <person name="Song I."/>
            <person name="Jeong J.-H."/>
            <person name="Kim D."/>
            <person name="Kim S."/>
            <person name="Ryu S."/>
            <person name="Song J.Y."/>
            <person name="Lee S.K."/>
        </authorList>
    </citation>
    <scope>NUCLEOTIDE SEQUENCE [LARGE SCALE GENOMIC DNA]</scope>
    <source>
        <tissue evidence="1">Muscle</tissue>
    </source>
</reference>